<evidence type="ECO:0000313" key="2">
    <source>
        <dbReference type="EMBL" id="TID19731.1"/>
    </source>
</evidence>
<dbReference type="Proteomes" id="UP000298493">
    <property type="component" value="Unassembled WGS sequence"/>
</dbReference>
<feature type="chain" id="PRO_5021433848" evidence="1">
    <location>
        <begin position="18"/>
        <end position="93"/>
    </location>
</feature>
<keyword evidence="2" id="KW-0640">Prion</keyword>
<organism evidence="2 3">
    <name type="scientific">Venturia nashicola</name>
    <dbReference type="NCBI Taxonomy" id="86259"/>
    <lineage>
        <taxon>Eukaryota</taxon>
        <taxon>Fungi</taxon>
        <taxon>Dikarya</taxon>
        <taxon>Ascomycota</taxon>
        <taxon>Pezizomycotina</taxon>
        <taxon>Dothideomycetes</taxon>
        <taxon>Pleosporomycetidae</taxon>
        <taxon>Venturiales</taxon>
        <taxon>Venturiaceae</taxon>
        <taxon>Venturia</taxon>
    </lineage>
</organism>
<keyword evidence="2" id="KW-0034">Amyloid</keyword>
<keyword evidence="1" id="KW-0732">Signal</keyword>
<feature type="signal peptide" evidence="1">
    <location>
        <begin position="1"/>
        <end position="17"/>
    </location>
</feature>
<evidence type="ECO:0000313" key="3">
    <source>
        <dbReference type="Proteomes" id="UP000298493"/>
    </source>
</evidence>
<protein>
    <submittedName>
        <fullName evidence="2">[NU+] prion formation protein 1</fullName>
    </submittedName>
</protein>
<dbReference type="OrthoDB" id="3944963at2759"/>
<keyword evidence="3" id="KW-1185">Reference proteome</keyword>
<dbReference type="AlphaFoldDB" id="A0A4Z1PEH9"/>
<comment type="caution">
    <text evidence="2">The sequence shown here is derived from an EMBL/GenBank/DDBJ whole genome shotgun (WGS) entry which is preliminary data.</text>
</comment>
<dbReference type="EMBL" id="SNSC02000012">
    <property type="protein sequence ID" value="TID19731.1"/>
    <property type="molecule type" value="Genomic_DNA"/>
</dbReference>
<name>A0A4Z1PEH9_9PEZI</name>
<gene>
    <name evidence="2" type="ORF">E6O75_ATG07069</name>
</gene>
<evidence type="ECO:0000256" key="1">
    <source>
        <dbReference type="SAM" id="SignalP"/>
    </source>
</evidence>
<reference evidence="2 3" key="1">
    <citation type="submission" date="2019-04" db="EMBL/GenBank/DDBJ databases">
        <title>High contiguity whole genome sequence and gene annotation resource for two Venturia nashicola isolates.</title>
        <authorList>
            <person name="Prokchorchik M."/>
            <person name="Won K."/>
            <person name="Lee Y."/>
            <person name="Choi E.D."/>
            <person name="Segonzac C."/>
            <person name="Sohn K.H."/>
        </authorList>
    </citation>
    <scope>NUCLEOTIDE SEQUENCE [LARGE SCALE GENOMIC DNA]</scope>
    <source>
        <strain evidence="2 3">PRI2</strain>
    </source>
</reference>
<sequence length="93" mass="9347">MFSKVVLFFSVLSVAMAVPTTPASAPESFSVESASCGNGAKVSCCNGGSDTLLAISCTIPILGQCLSGNVAACCKTDQDGLINIGLDCLPITL</sequence>
<accession>A0A4Z1PEH9</accession>
<proteinExistence type="predicted"/>